<protein>
    <submittedName>
        <fullName evidence="2">Uncharacterized protein</fullName>
    </submittedName>
</protein>
<feature type="region of interest" description="Disordered" evidence="1">
    <location>
        <begin position="1"/>
        <end position="41"/>
    </location>
</feature>
<dbReference type="AlphaFoldDB" id="C5L2T4"/>
<reference evidence="2 3" key="1">
    <citation type="submission" date="2008-07" db="EMBL/GenBank/DDBJ databases">
        <authorList>
            <person name="El-Sayed N."/>
            <person name="Caler E."/>
            <person name="Inman J."/>
            <person name="Amedeo P."/>
            <person name="Hass B."/>
            <person name="Wortman J."/>
        </authorList>
    </citation>
    <scope>NUCLEOTIDE SEQUENCE [LARGE SCALE GENOMIC DNA]</scope>
    <source>
        <strain evidence="3">ATCC 50983 / TXsc</strain>
    </source>
</reference>
<accession>C5L2T4</accession>
<proteinExistence type="predicted"/>
<evidence type="ECO:0000256" key="1">
    <source>
        <dbReference type="SAM" id="MobiDB-lite"/>
    </source>
</evidence>
<dbReference type="GeneID" id="9064985"/>
<feature type="region of interest" description="Disordered" evidence="1">
    <location>
        <begin position="395"/>
        <end position="425"/>
    </location>
</feature>
<dbReference type="RefSeq" id="XP_002777183.1">
    <property type="nucleotide sequence ID" value="XM_002777137.1"/>
</dbReference>
<evidence type="ECO:0000313" key="2">
    <source>
        <dbReference type="EMBL" id="EER08999.1"/>
    </source>
</evidence>
<feature type="region of interest" description="Disordered" evidence="1">
    <location>
        <begin position="504"/>
        <end position="552"/>
    </location>
</feature>
<feature type="region of interest" description="Disordered" evidence="1">
    <location>
        <begin position="567"/>
        <end position="610"/>
    </location>
</feature>
<gene>
    <name evidence="2" type="ORF">Pmar_PMAR009991</name>
</gene>
<evidence type="ECO:0000313" key="3">
    <source>
        <dbReference type="Proteomes" id="UP000007800"/>
    </source>
</evidence>
<dbReference type="Proteomes" id="UP000007800">
    <property type="component" value="Unassembled WGS sequence"/>
</dbReference>
<organism evidence="3">
    <name type="scientific">Perkinsus marinus (strain ATCC 50983 / TXsc)</name>
    <dbReference type="NCBI Taxonomy" id="423536"/>
    <lineage>
        <taxon>Eukaryota</taxon>
        <taxon>Sar</taxon>
        <taxon>Alveolata</taxon>
        <taxon>Perkinsozoa</taxon>
        <taxon>Perkinsea</taxon>
        <taxon>Perkinsida</taxon>
        <taxon>Perkinsidae</taxon>
        <taxon>Perkinsus</taxon>
    </lineage>
</organism>
<dbReference type="InParanoid" id="C5L2T4"/>
<sequence>MDPSYPSASAVHIPHPDDVTSDQNAHHGQVPVTPTSSAHVGVDVGVRPSTESHIDIANMFPPPSEGDAIIPDASPNSEVPQTTPGMTVRHHPSTPFPVRASGVGLGTPPHLHSSGARSQQDALSQGQAIVTCRKKIYQAEILLYPGKKVRGPKRQSQIEAEQDKFTLERAKMEGNIEEVLVGWDLHSQLLPKGVYYHKRKKAYIASINISAANRQPGPLAAAARHRELAQALSATRGEFDGHVPPPAPVLPPGTVVPPKPTTAKIDGPARQTLAEAISDRAKMASATSEEELMTIVHELRGPKARSTKRKSLNPDEKLPAGVYFKPESNCYQAQVSVNRRNIRGPPRQTLDEAINDRQRLLVAKAQGRAEEEVVLLKVDYQRTLALEGCVGGLMPGERSNGDRRARGRPKGSVTGTTRFALQTMPPGGMMLPPPPPGMFPSAAEGGPPFNLPLFFAAQAAQQGATEATEVPHPDYSTGTAEQILLLNQYIQQAAGVLAEDNNMPAEASGAQGSAVPPESREDPPSSEEAVVPPADPSSPPSTASPRDTANDVVQAMLAASGMLDAANAAAAAAGVDPANGQELDGSLAHTDSNGGDGDSGRPYKMQRVTQ</sequence>
<dbReference type="EMBL" id="GG678662">
    <property type="protein sequence ID" value="EER08999.1"/>
    <property type="molecule type" value="Genomic_DNA"/>
</dbReference>
<keyword evidence="3" id="KW-1185">Reference proteome</keyword>
<name>C5L2T4_PERM5</name>